<gene>
    <name evidence="1" type="ORF">A7U60_g8175</name>
</gene>
<dbReference type="Proteomes" id="UP000757232">
    <property type="component" value="Unassembled WGS sequence"/>
</dbReference>
<accession>A0A9Q5HRI3</accession>
<proteinExistence type="predicted"/>
<name>A0A9Q5HRI3_SANBA</name>
<dbReference type="Gene3D" id="3.40.50.150">
    <property type="entry name" value="Vaccinia Virus protein VP39"/>
    <property type="match status" value="1"/>
</dbReference>
<reference evidence="1" key="1">
    <citation type="submission" date="2016-06" db="EMBL/GenBank/DDBJ databases">
        <title>Draft Genome sequence of the fungus Inonotus baumii.</title>
        <authorList>
            <person name="Zhu H."/>
            <person name="Lin W."/>
        </authorList>
    </citation>
    <scope>NUCLEOTIDE SEQUENCE</scope>
    <source>
        <strain evidence="1">821</strain>
    </source>
</reference>
<evidence type="ECO:0000313" key="1">
    <source>
        <dbReference type="EMBL" id="OCB84655.1"/>
    </source>
</evidence>
<dbReference type="GO" id="GO:0008757">
    <property type="term" value="F:S-adenosylmethionine-dependent methyltransferase activity"/>
    <property type="evidence" value="ECO:0007669"/>
    <property type="project" value="UniProtKB-ARBA"/>
</dbReference>
<comment type="caution">
    <text evidence="1">The sequence shown here is derived from an EMBL/GenBank/DDBJ whole genome shotgun (WGS) entry which is preliminary data.</text>
</comment>
<sequence>MPSKLTRTVECTREAAELLIRYFQLSESSDWQLDPPCSIIRRKDEDDVTIIELGSGTGYVGLSLAEQLSRLGKRSDLIILTDLPDVCVLLEESLHHEKHRWMTSHPMCADFLPVKILPLPWGDVTGVDQLSDLLGGEWNAMSKPRPLTHIICSDLLTSPPSSDSEHSPEVIISYKIRSLSKETAFWSAFGLWFAFSPVSVRHGTSRTSQERFDCTALEPLEAQGWHVFGSEGFLFLGVRRPQSFKWNVPESDSDLLAGIGAQNSDVPQSDDTFETLLMMQMEA</sequence>
<organism evidence="1 2">
    <name type="scientific">Sanghuangporus baumii</name>
    <name type="common">Phellinus baumii</name>
    <dbReference type="NCBI Taxonomy" id="108892"/>
    <lineage>
        <taxon>Eukaryota</taxon>
        <taxon>Fungi</taxon>
        <taxon>Dikarya</taxon>
        <taxon>Basidiomycota</taxon>
        <taxon>Agaricomycotina</taxon>
        <taxon>Agaricomycetes</taxon>
        <taxon>Hymenochaetales</taxon>
        <taxon>Hymenochaetaceae</taxon>
        <taxon>Sanghuangporus</taxon>
    </lineage>
</organism>
<dbReference type="EMBL" id="LNZH02000214">
    <property type="protein sequence ID" value="OCB84655.1"/>
    <property type="molecule type" value="Genomic_DNA"/>
</dbReference>
<evidence type="ECO:0008006" key="3">
    <source>
        <dbReference type="Google" id="ProtNLM"/>
    </source>
</evidence>
<dbReference type="InterPro" id="IPR029063">
    <property type="entry name" value="SAM-dependent_MTases_sf"/>
</dbReference>
<keyword evidence="2" id="KW-1185">Reference proteome</keyword>
<dbReference type="InterPro" id="IPR019410">
    <property type="entry name" value="Methyltransf_16"/>
</dbReference>
<dbReference type="OrthoDB" id="413520at2759"/>
<evidence type="ECO:0000313" key="2">
    <source>
        <dbReference type="Proteomes" id="UP000757232"/>
    </source>
</evidence>
<dbReference type="AlphaFoldDB" id="A0A9Q5HRI3"/>
<protein>
    <recommendedName>
        <fullName evidence="3">Methyltransferase</fullName>
    </recommendedName>
</protein>
<dbReference type="Pfam" id="PF10294">
    <property type="entry name" value="Methyltransf_16"/>
    <property type="match status" value="1"/>
</dbReference>